<reference evidence="8 9" key="1">
    <citation type="submission" date="2023-07" db="EMBL/GenBank/DDBJ databases">
        <title>Genomic Encyclopedia of Type Strains, Phase IV (KMG-IV): sequencing the most valuable type-strain genomes for metagenomic binning, comparative biology and taxonomic classification.</title>
        <authorList>
            <person name="Goeker M."/>
        </authorList>
    </citation>
    <scope>NUCLEOTIDE SEQUENCE [LARGE SCALE GENOMIC DNA]</scope>
    <source>
        <strain evidence="8 9">DSM 102814</strain>
    </source>
</reference>
<dbReference type="EC" id="1.1.1.133" evidence="3 6"/>
<accession>A0ABU1K963</accession>
<comment type="catalytic activity">
    <reaction evidence="5">
        <text>dTDP-beta-L-rhamnose + NADP(+) = dTDP-4-dehydro-beta-L-rhamnose + NADPH + H(+)</text>
        <dbReference type="Rhea" id="RHEA:21796"/>
        <dbReference type="ChEBI" id="CHEBI:15378"/>
        <dbReference type="ChEBI" id="CHEBI:57510"/>
        <dbReference type="ChEBI" id="CHEBI:57783"/>
        <dbReference type="ChEBI" id="CHEBI:58349"/>
        <dbReference type="ChEBI" id="CHEBI:62830"/>
        <dbReference type="EC" id="1.1.1.133"/>
    </reaction>
</comment>
<comment type="pathway">
    <text evidence="1 6">Carbohydrate biosynthesis; dTDP-L-rhamnose biosynthesis.</text>
</comment>
<protein>
    <recommendedName>
        <fullName evidence="4 6">dTDP-4-dehydrorhamnose reductase</fullName>
        <ecNumber evidence="3 6">1.1.1.133</ecNumber>
    </recommendedName>
</protein>
<sequence>MKENKKIIFLSSTNVFDAFTNFPSYEYDKTLSISVYGRFKIKIENALLRLPNHNYVIARLPMIFGANSPRVEEIKKLHQVNEPIEVFPNVVINATSVSHFTQQIHYIINRNLNGVFHLGSNDLIHHSDLIFEICEMLEIDDPLFKNVFDSNNDRFLAVLPRDNRLPKNLQLSIQDVVKSTTAQ</sequence>
<comment type="function">
    <text evidence="6">Catalyzes the reduction of dTDP-6-deoxy-L-lyxo-4-hexulose to yield dTDP-L-rhamnose.</text>
</comment>
<dbReference type="Proteomes" id="UP001257659">
    <property type="component" value="Unassembled WGS sequence"/>
</dbReference>
<organism evidence="8 9">
    <name type="scientific">Mesonia maritima</name>
    <dbReference type="NCBI Taxonomy" id="1793873"/>
    <lineage>
        <taxon>Bacteria</taxon>
        <taxon>Pseudomonadati</taxon>
        <taxon>Bacteroidota</taxon>
        <taxon>Flavobacteriia</taxon>
        <taxon>Flavobacteriales</taxon>
        <taxon>Flavobacteriaceae</taxon>
        <taxon>Mesonia</taxon>
    </lineage>
</organism>
<dbReference type="PANTHER" id="PTHR10491">
    <property type="entry name" value="DTDP-4-DEHYDRORHAMNOSE REDUCTASE"/>
    <property type="match status" value="1"/>
</dbReference>
<dbReference type="InterPro" id="IPR029903">
    <property type="entry name" value="RmlD-like-bd"/>
</dbReference>
<keyword evidence="6 8" id="KW-0560">Oxidoreductase</keyword>
<dbReference type="PANTHER" id="PTHR10491:SF4">
    <property type="entry name" value="METHIONINE ADENOSYLTRANSFERASE 2 SUBUNIT BETA"/>
    <property type="match status" value="1"/>
</dbReference>
<evidence type="ECO:0000256" key="1">
    <source>
        <dbReference type="ARBA" id="ARBA00004781"/>
    </source>
</evidence>
<name>A0ABU1K963_9FLAO</name>
<keyword evidence="9" id="KW-1185">Reference proteome</keyword>
<comment type="caution">
    <text evidence="8">The sequence shown here is derived from an EMBL/GenBank/DDBJ whole genome shotgun (WGS) entry which is preliminary data.</text>
</comment>
<dbReference type="InterPro" id="IPR005913">
    <property type="entry name" value="dTDP_dehydrorham_reduct"/>
</dbReference>
<evidence type="ECO:0000256" key="5">
    <source>
        <dbReference type="ARBA" id="ARBA00048200"/>
    </source>
</evidence>
<dbReference type="InterPro" id="IPR036291">
    <property type="entry name" value="NAD(P)-bd_dom_sf"/>
</dbReference>
<comment type="similarity">
    <text evidence="2 6">Belongs to the dTDP-4-dehydrorhamnose reductase family.</text>
</comment>
<dbReference type="GO" id="GO:0008831">
    <property type="term" value="F:dTDP-4-dehydrorhamnose reductase activity"/>
    <property type="evidence" value="ECO:0007669"/>
    <property type="project" value="UniProtKB-EC"/>
</dbReference>
<evidence type="ECO:0000259" key="7">
    <source>
        <dbReference type="Pfam" id="PF04321"/>
    </source>
</evidence>
<evidence type="ECO:0000256" key="4">
    <source>
        <dbReference type="ARBA" id="ARBA00017099"/>
    </source>
</evidence>
<evidence type="ECO:0000256" key="3">
    <source>
        <dbReference type="ARBA" id="ARBA00012929"/>
    </source>
</evidence>
<keyword evidence="6" id="KW-0521">NADP</keyword>
<dbReference type="SUPFAM" id="SSF51735">
    <property type="entry name" value="NAD(P)-binding Rossmann-fold domains"/>
    <property type="match status" value="1"/>
</dbReference>
<gene>
    <name evidence="8" type="ORF">GGR31_002818</name>
</gene>
<feature type="domain" description="RmlD-like substrate binding" evidence="7">
    <location>
        <begin position="4"/>
        <end position="142"/>
    </location>
</feature>
<evidence type="ECO:0000256" key="6">
    <source>
        <dbReference type="RuleBase" id="RU364082"/>
    </source>
</evidence>
<dbReference type="Gene3D" id="3.40.50.720">
    <property type="entry name" value="NAD(P)-binding Rossmann-like Domain"/>
    <property type="match status" value="1"/>
</dbReference>
<dbReference type="Gene3D" id="3.90.25.10">
    <property type="entry name" value="UDP-galactose 4-epimerase, domain 1"/>
    <property type="match status" value="1"/>
</dbReference>
<evidence type="ECO:0000313" key="8">
    <source>
        <dbReference type="EMBL" id="MDR6302139.1"/>
    </source>
</evidence>
<dbReference type="Pfam" id="PF04321">
    <property type="entry name" value="RmlD_sub_bind"/>
    <property type="match status" value="1"/>
</dbReference>
<evidence type="ECO:0000256" key="2">
    <source>
        <dbReference type="ARBA" id="ARBA00010944"/>
    </source>
</evidence>
<dbReference type="EMBL" id="JAVDQA010000011">
    <property type="protein sequence ID" value="MDR6302139.1"/>
    <property type="molecule type" value="Genomic_DNA"/>
</dbReference>
<evidence type="ECO:0000313" key="9">
    <source>
        <dbReference type="Proteomes" id="UP001257659"/>
    </source>
</evidence>
<proteinExistence type="inferred from homology"/>